<dbReference type="EMBL" id="JBIRGQ010000004">
    <property type="protein sequence ID" value="MFH8547724.1"/>
    <property type="molecule type" value="Genomic_DNA"/>
</dbReference>
<gene>
    <name evidence="1" type="ORF">ACH4F9_22220</name>
</gene>
<sequence>MNEGETLERLVQELVDAMGEAEAAMGEAMDVARAVTADETAGTAADGVTSES</sequence>
<dbReference type="Proteomes" id="UP001610818">
    <property type="component" value="Unassembled WGS sequence"/>
</dbReference>
<name>A0ABW7QRV1_9ACTN</name>
<proteinExistence type="predicted"/>
<protein>
    <submittedName>
        <fullName evidence="1">Uncharacterized protein</fullName>
    </submittedName>
</protein>
<organism evidence="1 2">
    <name type="scientific">Streptomyces longisporoflavus</name>
    <dbReference type="NCBI Taxonomy" id="28044"/>
    <lineage>
        <taxon>Bacteria</taxon>
        <taxon>Bacillati</taxon>
        <taxon>Actinomycetota</taxon>
        <taxon>Actinomycetes</taxon>
        <taxon>Kitasatosporales</taxon>
        <taxon>Streptomycetaceae</taxon>
        <taxon>Streptomyces</taxon>
    </lineage>
</organism>
<comment type="caution">
    <text evidence="1">The sequence shown here is derived from an EMBL/GenBank/DDBJ whole genome shotgun (WGS) entry which is preliminary data.</text>
</comment>
<reference evidence="1 2" key="1">
    <citation type="submission" date="2024-10" db="EMBL/GenBank/DDBJ databases">
        <title>The Natural Products Discovery Center: Release of the First 8490 Sequenced Strains for Exploring Actinobacteria Biosynthetic Diversity.</title>
        <authorList>
            <person name="Kalkreuter E."/>
            <person name="Kautsar S.A."/>
            <person name="Yang D."/>
            <person name="Bader C.D."/>
            <person name="Teijaro C.N."/>
            <person name="Fluegel L."/>
            <person name="Davis C.M."/>
            <person name="Simpson J.R."/>
            <person name="Lauterbach L."/>
            <person name="Steele A.D."/>
            <person name="Gui C."/>
            <person name="Meng S."/>
            <person name="Li G."/>
            <person name="Viehrig K."/>
            <person name="Ye F."/>
            <person name="Su P."/>
            <person name="Kiefer A.F."/>
            <person name="Nichols A."/>
            <person name="Cepeda A.J."/>
            <person name="Yan W."/>
            <person name="Fan B."/>
            <person name="Jiang Y."/>
            <person name="Adhikari A."/>
            <person name="Zheng C.-J."/>
            <person name="Schuster L."/>
            <person name="Cowan T.M."/>
            <person name="Smanski M.J."/>
            <person name="Chevrette M.G."/>
            <person name="De Carvalho L.P.S."/>
            <person name="Shen B."/>
        </authorList>
    </citation>
    <scope>NUCLEOTIDE SEQUENCE [LARGE SCALE GENOMIC DNA]</scope>
    <source>
        <strain evidence="1 2">NPDC017990</strain>
    </source>
</reference>
<evidence type="ECO:0000313" key="1">
    <source>
        <dbReference type="EMBL" id="MFH8547724.1"/>
    </source>
</evidence>
<evidence type="ECO:0000313" key="2">
    <source>
        <dbReference type="Proteomes" id="UP001610818"/>
    </source>
</evidence>
<keyword evidence="2" id="KW-1185">Reference proteome</keyword>
<accession>A0ABW7QRV1</accession>
<dbReference type="RefSeq" id="WP_397714010.1">
    <property type="nucleotide sequence ID" value="NZ_JBIRGN010000004.1"/>
</dbReference>